<dbReference type="PANTHER" id="PTHR46932:SF12">
    <property type="entry name" value="HEAVY METAL-ASSOCIATED ISOPRENYLATED PLANT PROTEIN 47"/>
    <property type="match status" value="1"/>
</dbReference>
<accession>A0A9W7IRB8</accession>
<keyword evidence="1" id="KW-0472">Membrane</keyword>
<sequence length="110" mass="12460">MACKLILPSYLLSLTSFIIFLLGCWRRRRRSKDMKQKVVLKVSMKCQKCRTKALEVAAKQKGVNFVGLEGNEKDKVVVIGEGFEFDAVKLTTNLRKKVGPTEILTLAEQK</sequence>
<evidence type="ECO:0000256" key="1">
    <source>
        <dbReference type="SAM" id="Phobius"/>
    </source>
</evidence>
<proteinExistence type="predicted"/>
<keyword evidence="1" id="KW-0812">Transmembrane</keyword>
<keyword evidence="1" id="KW-1133">Transmembrane helix</keyword>
<evidence type="ECO:0000313" key="3">
    <source>
        <dbReference type="Proteomes" id="UP001165190"/>
    </source>
</evidence>
<comment type="caution">
    <text evidence="2">The sequence shown here is derived from an EMBL/GenBank/DDBJ whole genome shotgun (WGS) entry which is preliminary data.</text>
</comment>
<dbReference type="OrthoDB" id="692882at2759"/>
<keyword evidence="3" id="KW-1185">Reference proteome</keyword>
<feature type="transmembrane region" description="Helical" evidence="1">
    <location>
        <begin position="6"/>
        <end position="25"/>
    </location>
</feature>
<dbReference type="Gene3D" id="3.30.70.100">
    <property type="match status" value="1"/>
</dbReference>
<evidence type="ECO:0008006" key="4">
    <source>
        <dbReference type="Google" id="ProtNLM"/>
    </source>
</evidence>
<dbReference type="Proteomes" id="UP001165190">
    <property type="component" value="Unassembled WGS sequence"/>
</dbReference>
<name>A0A9W7IRB8_HIBTR</name>
<dbReference type="InterPro" id="IPR042885">
    <property type="entry name" value="HIPP47/16"/>
</dbReference>
<gene>
    <name evidence="2" type="ORF">HRI_003755300</name>
</gene>
<protein>
    <recommendedName>
        <fullName evidence="4">HMA domain-containing protein</fullName>
    </recommendedName>
</protein>
<organism evidence="2 3">
    <name type="scientific">Hibiscus trionum</name>
    <name type="common">Flower of an hour</name>
    <dbReference type="NCBI Taxonomy" id="183268"/>
    <lineage>
        <taxon>Eukaryota</taxon>
        <taxon>Viridiplantae</taxon>
        <taxon>Streptophyta</taxon>
        <taxon>Embryophyta</taxon>
        <taxon>Tracheophyta</taxon>
        <taxon>Spermatophyta</taxon>
        <taxon>Magnoliopsida</taxon>
        <taxon>eudicotyledons</taxon>
        <taxon>Gunneridae</taxon>
        <taxon>Pentapetalae</taxon>
        <taxon>rosids</taxon>
        <taxon>malvids</taxon>
        <taxon>Malvales</taxon>
        <taxon>Malvaceae</taxon>
        <taxon>Malvoideae</taxon>
        <taxon>Hibiscus</taxon>
    </lineage>
</organism>
<evidence type="ECO:0000313" key="2">
    <source>
        <dbReference type="EMBL" id="GMJ00861.1"/>
    </source>
</evidence>
<dbReference type="EMBL" id="BSYR01000035">
    <property type="protein sequence ID" value="GMJ00861.1"/>
    <property type="molecule type" value="Genomic_DNA"/>
</dbReference>
<dbReference type="PANTHER" id="PTHR46932">
    <property type="entry name" value="HEAVY METAL-ASSOCIATED ISOPRENYLATED PLANT PROTEIN 47"/>
    <property type="match status" value="1"/>
</dbReference>
<dbReference type="AlphaFoldDB" id="A0A9W7IRB8"/>
<dbReference type="PROSITE" id="PS51257">
    <property type="entry name" value="PROKAR_LIPOPROTEIN"/>
    <property type="match status" value="1"/>
</dbReference>
<reference evidence="2" key="1">
    <citation type="submission" date="2023-05" db="EMBL/GenBank/DDBJ databases">
        <title>Genome and transcriptome analyses reveal genes involved in the formation of fine ridges on petal epidermal cells in Hibiscus trionum.</title>
        <authorList>
            <person name="Koshimizu S."/>
            <person name="Masuda S."/>
            <person name="Ishii T."/>
            <person name="Shirasu K."/>
            <person name="Hoshino A."/>
            <person name="Arita M."/>
        </authorList>
    </citation>
    <scope>NUCLEOTIDE SEQUENCE</scope>
    <source>
        <strain evidence="2">Hamamatsu line</strain>
    </source>
</reference>